<reference evidence="2 3" key="1">
    <citation type="submission" date="2021-03" db="EMBL/GenBank/DDBJ databases">
        <title>Fibrella sp. HMF5036 genome sequencing and assembly.</title>
        <authorList>
            <person name="Kang H."/>
            <person name="Kim H."/>
            <person name="Bae S."/>
            <person name="Joh K."/>
        </authorList>
    </citation>
    <scope>NUCLEOTIDE SEQUENCE [LARGE SCALE GENOMIC DNA]</scope>
    <source>
        <strain evidence="2 3">HMF5036</strain>
    </source>
</reference>
<comment type="caution">
    <text evidence="2">The sequence shown here is derived from an EMBL/GenBank/DDBJ whole genome shotgun (WGS) entry which is preliminary data.</text>
</comment>
<keyword evidence="1" id="KW-1277">Toxin-antitoxin system</keyword>
<dbReference type="AlphaFoldDB" id="A0A939G2V4"/>
<proteinExistence type="predicted"/>
<organism evidence="2 3">
    <name type="scientific">Fibrella aquatilis</name>
    <dbReference type="NCBI Taxonomy" id="2817059"/>
    <lineage>
        <taxon>Bacteria</taxon>
        <taxon>Pseudomonadati</taxon>
        <taxon>Bacteroidota</taxon>
        <taxon>Cytophagia</taxon>
        <taxon>Cytophagales</taxon>
        <taxon>Spirosomataceae</taxon>
        <taxon>Fibrella</taxon>
    </lineage>
</organism>
<evidence type="ECO:0000313" key="3">
    <source>
        <dbReference type="Proteomes" id="UP000664795"/>
    </source>
</evidence>
<sequence>MLAFPEMGRIVPEFNVSFIREVVAGQYRLVYTFQNDTVTIVTVRSMLQPLGKI</sequence>
<dbReference type="EMBL" id="JAFMYU010000002">
    <property type="protein sequence ID" value="MBO0930178.1"/>
    <property type="molecule type" value="Genomic_DNA"/>
</dbReference>
<protein>
    <submittedName>
        <fullName evidence="2">Type II toxin-antitoxin system RelE/ParE family toxin</fullName>
    </submittedName>
</protein>
<keyword evidence="3" id="KW-1185">Reference proteome</keyword>
<dbReference type="Pfam" id="PF05016">
    <property type="entry name" value="ParE_toxin"/>
    <property type="match status" value="1"/>
</dbReference>
<gene>
    <name evidence="2" type="ORF">J2I48_04190</name>
</gene>
<dbReference type="InterPro" id="IPR007712">
    <property type="entry name" value="RelE/ParE_toxin"/>
</dbReference>
<name>A0A939G2V4_9BACT</name>
<dbReference type="Gene3D" id="3.30.2310.20">
    <property type="entry name" value="RelE-like"/>
    <property type="match status" value="1"/>
</dbReference>
<evidence type="ECO:0000256" key="1">
    <source>
        <dbReference type="ARBA" id="ARBA00022649"/>
    </source>
</evidence>
<accession>A0A939G2V4</accession>
<dbReference type="Proteomes" id="UP000664795">
    <property type="component" value="Unassembled WGS sequence"/>
</dbReference>
<dbReference type="InterPro" id="IPR035093">
    <property type="entry name" value="RelE/ParE_toxin_dom_sf"/>
</dbReference>
<evidence type="ECO:0000313" key="2">
    <source>
        <dbReference type="EMBL" id="MBO0930178.1"/>
    </source>
</evidence>